<accession>A0ABV4FAX2</accession>
<dbReference type="Proteomes" id="UP001565471">
    <property type="component" value="Unassembled WGS sequence"/>
</dbReference>
<protein>
    <submittedName>
        <fullName evidence="1">Uncharacterized protein</fullName>
    </submittedName>
</protein>
<gene>
    <name evidence="1" type="ORF">ABIF29_006857</name>
</gene>
<dbReference type="RefSeq" id="WP_157183482.1">
    <property type="nucleotide sequence ID" value="NZ_BJNL01000016.1"/>
</dbReference>
<proteinExistence type="predicted"/>
<sequence>MADRFNERYPPIPAKCPSIPANAIVAADPGICRSACRHANSKSGVRNWRICQLKSRIGLRLLIMLACGDTSLPRSQSGRVS</sequence>
<organism evidence="1 2">
    <name type="scientific">Bradyrhizobium elkanii</name>
    <dbReference type="NCBI Taxonomy" id="29448"/>
    <lineage>
        <taxon>Bacteria</taxon>
        <taxon>Pseudomonadati</taxon>
        <taxon>Pseudomonadota</taxon>
        <taxon>Alphaproteobacteria</taxon>
        <taxon>Hyphomicrobiales</taxon>
        <taxon>Nitrobacteraceae</taxon>
        <taxon>Bradyrhizobium</taxon>
    </lineage>
</organism>
<evidence type="ECO:0000313" key="2">
    <source>
        <dbReference type="Proteomes" id="UP001565471"/>
    </source>
</evidence>
<evidence type="ECO:0000313" key="1">
    <source>
        <dbReference type="EMBL" id="MEY9320058.1"/>
    </source>
</evidence>
<keyword evidence="2" id="KW-1185">Reference proteome</keyword>
<dbReference type="GeneID" id="92952014"/>
<dbReference type="EMBL" id="JBGBZA010000002">
    <property type="protein sequence ID" value="MEY9320058.1"/>
    <property type="molecule type" value="Genomic_DNA"/>
</dbReference>
<reference evidence="1 2" key="1">
    <citation type="submission" date="2024-07" db="EMBL/GenBank/DDBJ databases">
        <title>Genomic Encyclopedia of Type Strains, Phase V (KMG-V): Genome sequencing to study the core and pangenomes of soil and plant-associated prokaryotes.</title>
        <authorList>
            <person name="Whitman W."/>
        </authorList>
    </citation>
    <scope>NUCLEOTIDE SEQUENCE [LARGE SCALE GENOMIC DNA]</scope>
    <source>
        <strain evidence="1 2">USDA 415</strain>
    </source>
</reference>
<name>A0ABV4FAX2_BRAEL</name>
<comment type="caution">
    <text evidence="1">The sequence shown here is derived from an EMBL/GenBank/DDBJ whole genome shotgun (WGS) entry which is preliminary data.</text>
</comment>